<keyword evidence="1" id="KW-1133">Transmembrane helix</keyword>
<name>A0ABY7YG95_9XANT</name>
<organism evidence="2 3">
    <name type="scientific">Xanthomonas cucurbitae</name>
    <dbReference type="NCBI Taxonomy" id="56453"/>
    <lineage>
        <taxon>Bacteria</taxon>
        <taxon>Pseudomonadati</taxon>
        <taxon>Pseudomonadota</taxon>
        <taxon>Gammaproteobacteria</taxon>
        <taxon>Lysobacterales</taxon>
        <taxon>Lysobacteraceae</taxon>
        <taxon>Xanthomonas</taxon>
    </lineage>
</organism>
<accession>A0ABY7YG95</accession>
<feature type="transmembrane region" description="Helical" evidence="1">
    <location>
        <begin position="12"/>
        <end position="32"/>
    </location>
</feature>
<evidence type="ECO:0000313" key="2">
    <source>
        <dbReference type="EMBL" id="WDM72786.1"/>
    </source>
</evidence>
<protein>
    <submittedName>
        <fullName evidence="2">Uncharacterized protein</fullName>
    </submittedName>
</protein>
<dbReference type="EMBL" id="CP082214">
    <property type="protein sequence ID" value="WDM72786.1"/>
    <property type="molecule type" value="Genomic_DNA"/>
</dbReference>
<dbReference type="RefSeq" id="WP_274396997.1">
    <property type="nucleotide sequence ID" value="NZ_CP082213.1"/>
</dbReference>
<evidence type="ECO:0000313" key="3">
    <source>
        <dbReference type="Proteomes" id="UP001214201"/>
    </source>
</evidence>
<dbReference type="Proteomes" id="UP001214201">
    <property type="component" value="Chromosome"/>
</dbReference>
<reference evidence="2 3" key="1">
    <citation type="submission" date="2021-08" db="EMBL/GenBank/DDBJ databases">
        <title>Genome sequences of Xanthomonas cucurbitae isolates from 5 Midwestern US states.</title>
        <authorList>
            <person name="Hind S.R."/>
        </authorList>
    </citation>
    <scope>NUCLEOTIDE SEQUENCE [LARGE SCALE GENOMIC DNA]</scope>
    <source>
        <strain evidence="2 3">OH_261</strain>
    </source>
</reference>
<sequence length="196" mass="21841">MTPEIAATWQAWAAVVQAVGSVVAIGVAIAIARNQHEQNVKLIKDERARVEQGDKDKRRAIRGLAGRITSDISDHIDQVLIFHDRLNQLIRDDDERFSIDDAVGDLVGAVQDLRRAYDVANWEIKELKPIFQNSGILEAVYHYMVDAVLKDIANAAGECVAHVESSNYGFVQLDVDPFMAKLRSLQVSLQLHLQSL</sequence>
<proteinExistence type="predicted"/>
<keyword evidence="1" id="KW-0472">Membrane</keyword>
<keyword evidence="1" id="KW-0812">Transmembrane</keyword>
<evidence type="ECO:0000256" key="1">
    <source>
        <dbReference type="SAM" id="Phobius"/>
    </source>
</evidence>
<keyword evidence="3" id="KW-1185">Reference proteome</keyword>
<gene>
    <name evidence="2" type="ORF">K6978_06485</name>
</gene>